<evidence type="ECO:0000256" key="4">
    <source>
        <dbReference type="ARBA" id="ARBA00015819"/>
    </source>
</evidence>
<dbReference type="PANTHER" id="PTHR12874:SF9">
    <property type="entry name" value="F-BOX ONLY PROTEIN 48"/>
    <property type="match status" value="1"/>
</dbReference>
<gene>
    <name evidence="10" type="ORF">PISL3812_00582</name>
</gene>
<dbReference type="InterPro" id="IPR036322">
    <property type="entry name" value="WD40_repeat_dom_sf"/>
</dbReference>
<evidence type="ECO:0000256" key="7">
    <source>
        <dbReference type="PROSITE-ProRule" id="PRU00221"/>
    </source>
</evidence>
<dbReference type="SMART" id="SM00256">
    <property type="entry name" value="FBOX"/>
    <property type="match status" value="1"/>
</dbReference>
<name>A0A0U1LM79_TALIS</name>
<evidence type="ECO:0000313" key="11">
    <source>
        <dbReference type="Proteomes" id="UP000054383"/>
    </source>
</evidence>
<evidence type="ECO:0000256" key="2">
    <source>
        <dbReference type="ARBA" id="ARBA00007968"/>
    </source>
</evidence>
<comment type="similarity">
    <text evidence="2">Belongs to the WD repeat MET30/SCONB/SCON-2 family.</text>
</comment>
<protein>
    <recommendedName>
        <fullName evidence="4">Probable E3 ubiquitin ligase complex SCF subunit sconB</fullName>
    </recommendedName>
    <alternativeName>
        <fullName evidence="6">Sulfur controller B</fullName>
    </alternativeName>
    <alternativeName>
        <fullName evidence="5">Sulfur metabolite repression control protein B</fullName>
    </alternativeName>
</protein>
<dbReference type="SUPFAM" id="SSF50978">
    <property type="entry name" value="WD40 repeat-like"/>
    <property type="match status" value="1"/>
</dbReference>
<evidence type="ECO:0000256" key="1">
    <source>
        <dbReference type="ARBA" id="ARBA00002730"/>
    </source>
</evidence>
<dbReference type="GO" id="GO:0005737">
    <property type="term" value="C:cytoplasm"/>
    <property type="evidence" value="ECO:0007669"/>
    <property type="project" value="TreeGrafter"/>
</dbReference>
<comment type="function">
    <text evidence="1">Component of the SCF(sconB) E3 ubiquitin ligase complex involved in the regulation of sulfur metabolite repression, probably by mediating the inactivation or degradation of the metR transcription factor.</text>
</comment>
<keyword evidence="11" id="KW-1185">Reference proteome</keyword>
<evidence type="ECO:0000256" key="8">
    <source>
        <dbReference type="SAM" id="MobiDB-lite"/>
    </source>
</evidence>
<feature type="region of interest" description="Disordered" evidence="8">
    <location>
        <begin position="1"/>
        <end position="22"/>
    </location>
</feature>
<evidence type="ECO:0000256" key="6">
    <source>
        <dbReference type="ARBA" id="ARBA00032113"/>
    </source>
</evidence>
<feature type="repeat" description="WD" evidence="7">
    <location>
        <begin position="411"/>
        <end position="452"/>
    </location>
</feature>
<feature type="domain" description="F-box" evidence="9">
    <location>
        <begin position="23"/>
        <end position="69"/>
    </location>
</feature>
<dbReference type="PROSITE" id="PS50082">
    <property type="entry name" value="WD_REPEATS_2"/>
    <property type="match status" value="1"/>
</dbReference>
<dbReference type="OMA" id="RHNWSRG"/>
<dbReference type="STRING" id="28573.A0A0U1LM79"/>
<dbReference type="SUPFAM" id="SSF81383">
    <property type="entry name" value="F-box domain"/>
    <property type="match status" value="1"/>
</dbReference>
<sequence length="541" mass="59772">MPKRRGSETLATRPVKRQRPAKPDYLSSLSDEVLLEILSFLPISTLVRCQRLSKRFHDLAGDSELWKQKYYARWVLPRSRQALRFKHPIPSPLSTSLGASYSPRVSKWPGHGHLATDGKRLNWKTQFRLRHNWSKGTCRFGALEVSRPPLPQIHMKLYSGVVVTADEEHGLRAWSTKASKKQLTALSFPNKGDKPTALFMTRGDLASDIEVTVGFEDGRFDIYDLDVARAKFVLRFSQATSSSSTEGASITAIASSPPFLLTISQHQAFSLYRLPHSAADKPTLLASLESSNTFAPVSLSLRCSASEVIASIAYSFFHISGGWTVGIQELRFNQDGERIGSRLASTAAFQDKTPVSSAASSRSRSTRHMEAPTSISYSHPYLLTSHNDNTLTMYLVASSSDKLSIRPGRRLWGHTSSVTSVQVGDRGKAVSISPRGNEIRIWELETAVSARFNSSRSRGGLQSGVREESSVQIAAEHAATAAVSVETTSGAMNWGREIVQAEGETLMPAKVGDCVMFDEEQVVVLRERDCRAQLLECYDFT</sequence>
<organism evidence="10 11">
    <name type="scientific">Talaromyces islandicus</name>
    <name type="common">Penicillium islandicum</name>
    <dbReference type="NCBI Taxonomy" id="28573"/>
    <lineage>
        <taxon>Eukaryota</taxon>
        <taxon>Fungi</taxon>
        <taxon>Dikarya</taxon>
        <taxon>Ascomycota</taxon>
        <taxon>Pezizomycotina</taxon>
        <taxon>Eurotiomycetes</taxon>
        <taxon>Eurotiomycetidae</taxon>
        <taxon>Eurotiales</taxon>
        <taxon>Trichocomaceae</taxon>
        <taxon>Talaromyces</taxon>
        <taxon>Talaromyces sect. Islandici</taxon>
    </lineage>
</organism>
<dbReference type="InterPro" id="IPR015943">
    <property type="entry name" value="WD40/YVTN_repeat-like_dom_sf"/>
</dbReference>
<proteinExistence type="inferred from homology"/>
<dbReference type="EMBL" id="CVMT01000001">
    <property type="protein sequence ID" value="CRG83231.1"/>
    <property type="molecule type" value="Genomic_DNA"/>
</dbReference>
<comment type="subunit">
    <text evidence="3">Component of the SCF(sconB) E3 ubiquitin ligase complex.</text>
</comment>
<evidence type="ECO:0000256" key="3">
    <source>
        <dbReference type="ARBA" id="ARBA00011725"/>
    </source>
</evidence>
<dbReference type="InterPro" id="IPR001810">
    <property type="entry name" value="F-box_dom"/>
</dbReference>
<dbReference type="Proteomes" id="UP000054383">
    <property type="component" value="Unassembled WGS sequence"/>
</dbReference>
<dbReference type="PANTHER" id="PTHR12874">
    <property type="entry name" value="F-BOX ONLY PROTEIN 48-RELATED"/>
    <property type="match status" value="1"/>
</dbReference>
<dbReference type="InterPro" id="IPR036047">
    <property type="entry name" value="F-box-like_dom_sf"/>
</dbReference>
<dbReference type="AlphaFoldDB" id="A0A0U1LM79"/>
<dbReference type="Pfam" id="PF25499">
    <property type="entry name" value="Beta-prop_pof12"/>
    <property type="match status" value="1"/>
</dbReference>
<keyword evidence="7" id="KW-0853">WD repeat</keyword>
<dbReference type="Pfam" id="PF12937">
    <property type="entry name" value="F-box-like"/>
    <property type="match status" value="1"/>
</dbReference>
<reference evidence="10 11" key="1">
    <citation type="submission" date="2015-04" db="EMBL/GenBank/DDBJ databases">
        <authorList>
            <person name="Syromyatnikov M.Y."/>
            <person name="Popov V.N."/>
        </authorList>
    </citation>
    <scope>NUCLEOTIDE SEQUENCE [LARGE SCALE GENOMIC DNA]</scope>
    <source>
        <strain evidence="10">WF-38-12</strain>
    </source>
</reference>
<dbReference type="OrthoDB" id="3219396at2759"/>
<dbReference type="InterPro" id="IPR001680">
    <property type="entry name" value="WD40_rpt"/>
</dbReference>
<evidence type="ECO:0000259" key="9">
    <source>
        <dbReference type="PROSITE" id="PS50181"/>
    </source>
</evidence>
<dbReference type="Gene3D" id="1.20.1280.50">
    <property type="match status" value="1"/>
</dbReference>
<evidence type="ECO:0000313" key="10">
    <source>
        <dbReference type="EMBL" id="CRG83231.1"/>
    </source>
</evidence>
<accession>A0A0U1LM79</accession>
<dbReference type="GO" id="GO:0031146">
    <property type="term" value="P:SCF-dependent proteasomal ubiquitin-dependent protein catabolic process"/>
    <property type="evidence" value="ECO:0007669"/>
    <property type="project" value="TreeGrafter"/>
</dbReference>
<dbReference type="Gene3D" id="2.130.10.10">
    <property type="entry name" value="YVTN repeat-like/Quinoprotein amine dehydrogenase"/>
    <property type="match status" value="1"/>
</dbReference>
<dbReference type="GO" id="GO:0019005">
    <property type="term" value="C:SCF ubiquitin ligase complex"/>
    <property type="evidence" value="ECO:0007669"/>
    <property type="project" value="TreeGrafter"/>
</dbReference>
<dbReference type="PROSITE" id="PS50181">
    <property type="entry name" value="FBOX"/>
    <property type="match status" value="1"/>
</dbReference>
<evidence type="ECO:0000256" key="5">
    <source>
        <dbReference type="ARBA" id="ARBA00030034"/>
    </source>
</evidence>